<dbReference type="RefSeq" id="WP_119109286.1">
    <property type="nucleotide sequence ID" value="NZ_QXJC01000003.1"/>
</dbReference>
<dbReference type="Proteomes" id="UP000266302">
    <property type="component" value="Unassembled WGS sequence"/>
</dbReference>
<gene>
    <name evidence="2" type="ORF">D3F03_10440</name>
</gene>
<dbReference type="OrthoDB" id="5760471at2"/>
<keyword evidence="3" id="KW-1185">Reference proteome</keyword>
<dbReference type="AlphaFoldDB" id="A0A398CAE3"/>
<proteinExistence type="predicted"/>
<name>A0A398CAE3_9BURK</name>
<comment type="caution">
    <text evidence="2">The sequence shown here is derived from an EMBL/GenBank/DDBJ whole genome shotgun (WGS) entry which is preliminary data.</text>
</comment>
<evidence type="ECO:0000313" key="2">
    <source>
        <dbReference type="EMBL" id="RID98621.1"/>
    </source>
</evidence>
<accession>A0A398CAE3</accession>
<sequence>MRARFRAAYRRLACECRDALEFVLLPGLAAVLPWQWAFAVFRWLALWPGLYRVDTEQALAHAMAHGLCTPQTAPLFAWERRLVQLVDHADHYLYRSRGRPWLERYVDVTGHWQDADRAGMLWTFHWGAGMWALLHARQAGMRAQMVLAAPEGPGFAGRSVFAWYVRARLRSVQHALGRPTVFVPGGMAGVRAAMARNEQLVVVMDVPEDRVGPVRLARLRQLPVSVPAALPDMAVALGLPVTVFTMGLDVATGRRQLHIMPMGVHADAQALSDAVFAELDRLLAARPAAWHLWAQAPRFLRVRAVDNRARPPA</sequence>
<keyword evidence="1" id="KW-0472">Membrane</keyword>
<keyword evidence="1" id="KW-0812">Transmembrane</keyword>
<protein>
    <recommendedName>
        <fullName evidence="4">Lauroyl acyltransferase</fullName>
    </recommendedName>
</protein>
<dbReference type="EMBL" id="QXJC01000003">
    <property type="protein sequence ID" value="RID98621.1"/>
    <property type="molecule type" value="Genomic_DNA"/>
</dbReference>
<reference evidence="2 3" key="1">
    <citation type="submission" date="2018-09" db="EMBL/GenBank/DDBJ databases">
        <title>Draft genome of Simplicispira sp. NY-02.</title>
        <authorList>
            <person name="Im W.T."/>
        </authorList>
    </citation>
    <scope>NUCLEOTIDE SEQUENCE [LARGE SCALE GENOMIC DNA]</scope>
    <source>
        <strain evidence="2 3">NY-02</strain>
    </source>
</reference>
<organism evidence="2 3">
    <name type="scientific">Simplicispira hankyongi</name>
    <dbReference type="NCBI Taxonomy" id="2315688"/>
    <lineage>
        <taxon>Bacteria</taxon>
        <taxon>Pseudomonadati</taxon>
        <taxon>Pseudomonadota</taxon>
        <taxon>Betaproteobacteria</taxon>
        <taxon>Burkholderiales</taxon>
        <taxon>Comamonadaceae</taxon>
        <taxon>Simplicispira</taxon>
    </lineage>
</organism>
<keyword evidence="1" id="KW-1133">Transmembrane helix</keyword>
<evidence type="ECO:0000256" key="1">
    <source>
        <dbReference type="SAM" id="Phobius"/>
    </source>
</evidence>
<evidence type="ECO:0008006" key="4">
    <source>
        <dbReference type="Google" id="ProtNLM"/>
    </source>
</evidence>
<evidence type="ECO:0000313" key="3">
    <source>
        <dbReference type="Proteomes" id="UP000266302"/>
    </source>
</evidence>
<feature type="transmembrane region" description="Helical" evidence="1">
    <location>
        <begin position="20"/>
        <end position="45"/>
    </location>
</feature>